<evidence type="ECO:0000313" key="1">
    <source>
        <dbReference type="EMBL" id="EFP06681.1"/>
    </source>
</evidence>
<organism evidence="2">
    <name type="scientific">Caenorhabditis remanei</name>
    <name type="common">Caenorhabditis vulgaris</name>
    <dbReference type="NCBI Taxonomy" id="31234"/>
    <lineage>
        <taxon>Eukaryota</taxon>
        <taxon>Metazoa</taxon>
        <taxon>Ecdysozoa</taxon>
        <taxon>Nematoda</taxon>
        <taxon>Chromadorea</taxon>
        <taxon>Rhabditida</taxon>
        <taxon>Rhabditina</taxon>
        <taxon>Rhabditomorpha</taxon>
        <taxon>Rhabditoidea</taxon>
        <taxon>Rhabditidae</taxon>
        <taxon>Peloderinae</taxon>
        <taxon>Caenorhabditis</taxon>
    </lineage>
</organism>
<reference evidence="1" key="1">
    <citation type="submission" date="2007-07" db="EMBL/GenBank/DDBJ databases">
        <title>PCAP assembly of the Caenorhabditis remanei genome.</title>
        <authorList>
            <consortium name="The Caenorhabditis remanei Sequencing Consortium"/>
            <person name="Wilson R.K."/>
        </authorList>
    </citation>
    <scope>NUCLEOTIDE SEQUENCE [LARGE SCALE GENOMIC DNA]</scope>
    <source>
        <strain evidence="1">PB4641</strain>
    </source>
</reference>
<dbReference type="PANTHER" id="PTHR39377:SF3">
    <property type="entry name" value="SECRETED PROTEIN"/>
    <property type="match status" value="1"/>
</dbReference>
<gene>
    <name evidence="1" type="ORF">CRE_12032</name>
</gene>
<dbReference type="CTD" id="9813432"/>
<dbReference type="AlphaFoldDB" id="E3MPV6"/>
<sequence>MFSSSILIVLTTVLGIVDAGRHHYYHSNSYRGYGNGVERHGYPYRTPPYNPRSYSNYYQHYRTPYRTPYYQGYSNYYQGYRTPSYGNYYQPYQQPSTYYGSGDRYIGNGIHVDSHGNGYIGRKDTGWYIFCASRGCVGRG</sequence>
<dbReference type="KEGG" id="crq:GCK72_004181"/>
<protein>
    <submittedName>
        <fullName evidence="1">Uncharacterized protein</fullName>
    </submittedName>
</protein>
<dbReference type="OrthoDB" id="5871086at2759"/>
<dbReference type="HOGENOM" id="CLU_1940072_0_0_1"/>
<dbReference type="RefSeq" id="XP_003101818.2">
    <property type="nucleotide sequence ID" value="XM_003101770.2"/>
</dbReference>
<accession>E3MPV6</accession>
<name>E3MPV6_CAERE</name>
<dbReference type="Proteomes" id="UP000008281">
    <property type="component" value="Unassembled WGS sequence"/>
</dbReference>
<evidence type="ECO:0000313" key="2">
    <source>
        <dbReference type="Proteomes" id="UP000008281"/>
    </source>
</evidence>
<dbReference type="eggNOG" id="ENOG502TJ2D">
    <property type="taxonomic scope" value="Eukaryota"/>
</dbReference>
<dbReference type="EMBL" id="DS268464">
    <property type="protein sequence ID" value="EFP06681.1"/>
    <property type="molecule type" value="Genomic_DNA"/>
</dbReference>
<keyword evidence="2" id="KW-1185">Reference proteome</keyword>
<dbReference type="GeneID" id="9813432"/>
<dbReference type="PANTHER" id="PTHR39377">
    <property type="entry name" value="PROTEIN CBG18423-RELATED"/>
    <property type="match status" value="1"/>
</dbReference>
<proteinExistence type="predicted"/>